<comment type="caution">
    <text evidence="2">The sequence shown here is derived from an EMBL/GenBank/DDBJ whole genome shotgun (WGS) entry which is preliminary data.</text>
</comment>
<accession>A0AB38D8B9</accession>
<dbReference type="AlphaFoldDB" id="A0AB38D8B9"/>
<dbReference type="EMBL" id="FSHM01000020">
    <property type="protein sequence ID" value="SIC28501.1"/>
    <property type="molecule type" value="Genomic_DNA"/>
</dbReference>
<feature type="compositionally biased region" description="Polar residues" evidence="1">
    <location>
        <begin position="230"/>
        <end position="240"/>
    </location>
</feature>
<gene>
    <name evidence="2" type="primary">repA</name>
    <name evidence="2" type="ORF">SAMEA2070301_05695</name>
</gene>
<sequence>MHKQRALSPRYTRGGSGVAAVAARSHVRGADFWRAQLALDLPAVSTTGAWTQRLALACGGDAHAGVPLWNGAQHWARIAVPAAYAARYKQLCADGALGKWDRITLEKLVRVADARALFAEGRTGRHCRPTNETLATVSGEHPRVVQRASRVLKALGCATEVLRGRQRTKAERLASWRMGDRSRGWASVWALHPPIPVVDNSRDENGLWDPVSPILSPHPRRGSISGDPVSFSSLSPTENAPQERAGHGPPNKGGAARHSTETRTVKRSRFGPVDEQGRLLAVRWLATGQTPAWAGRFTPRGWAKLLAAPAAADWTPEDINTMIREWASVGGNYLPPEPYRPHGLLGAIFKAYGDLANRPAAHAQAQAAEQRAAESAHIAARRAAASAARPANAEHRAALRTSWRQMGHS</sequence>
<evidence type="ECO:0000313" key="2">
    <source>
        <dbReference type="EMBL" id="SIC28501.1"/>
    </source>
</evidence>
<organism evidence="2 3">
    <name type="scientific">Mycobacteroides abscessus subsp. abscessus</name>
    <dbReference type="NCBI Taxonomy" id="1185650"/>
    <lineage>
        <taxon>Bacteria</taxon>
        <taxon>Bacillati</taxon>
        <taxon>Actinomycetota</taxon>
        <taxon>Actinomycetes</taxon>
        <taxon>Mycobacteriales</taxon>
        <taxon>Mycobacteriaceae</taxon>
        <taxon>Mycobacteroides</taxon>
        <taxon>Mycobacteroides abscessus</taxon>
    </lineage>
</organism>
<evidence type="ECO:0000313" key="3">
    <source>
        <dbReference type="Proteomes" id="UP000185210"/>
    </source>
</evidence>
<protein>
    <submittedName>
        <fullName evidence="2">Plasmid replication protein</fullName>
    </submittedName>
</protein>
<feature type="region of interest" description="Disordered" evidence="1">
    <location>
        <begin position="209"/>
        <end position="270"/>
    </location>
</feature>
<dbReference type="Proteomes" id="UP000185210">
    <property type="component" value="Unassembled WGS sequence"/>
</dbReference>
<proteinExistence type="predicted"/>
<reference evidence="2 3" key="1">
    <citation type="submission" date="2016-11" db="EMBL/GenBank/DDBJ databases">
        <authorList>
            <consortium name="Pathogen Informatics"/>
        </authorList>
    </citation>
    <scope>NUCLEOTIDE SEQUENCE [LARGE SCALE GENOMIC DNA]</scope>
    <source>
        <strain evidence="2 3">104</strain>
    </source>
</reference>
<evidence type="ECO:0000256" key="1">
    <source>
        <dbReference type="SAM" id="MobiDB-lite"/>
    </source>
</evidence>
<name>A0AB38D8B9_9MYCO</name>